<comment type="subcellular location">
    <subcellularLocation>
        <location evidence="3">Cytoplasm</location>
    </subcellularLocation>
    <text evidence="3">The tmRNA-SmpB complex associates with stalled 70S ribosomes.</text>
</comment>
<gene>
    <name evidence="3" type="primary">smpB</name>
    <name evidence="5" type="ORF">A2Z67_03125</name>
</gene>
<dbReference type="GO" id="GO:0070929">
    <property type="term" value="P:trans-translation"/>
    <property type="evidence" value="ECO:0007669"/>
    <property type="project" value="UniProtKB-UniRule"/>
</dbReference>
<proteinExistence type="inferred from homology"/>
<comment type="function">
    <text evidence="3">Required for rescue of stalled ribosomes mediated by trans-translation. Binds to transfer-messenger RNA (tmRNA), required for stable association of tmRNA with ribosomes. tmRNA and SmpB together mimic tRNA shape, replacing the anticodon stem-loop with SmpB. tmRNA is encoded by the ssrA gene; the 2 termini fold to resemble tRNA(Ala) and it encodes a 'tag peptide', a short internal open reading frame. During trans-translation Ala-aminoacylated tmRNA acts like a tRNA, entering the A-site of stalled ribosomes, displacing the stalled mRNA. The ribosome then switches to translate the ORF on the tmRNA; the nascent peptide is terminated with the 'tag peptide' encoded by the tmRNA and targeted for degradation. The ribosome is freed to recommence translation, which seems to be the essential function of trans-translation.</text>
</comment>
<dbReference type="Pfam" id="PF01668">
    <property type="entry name" value="SmpB"/>
    <property type="match status" value="1"/>
</dbReference>
<evidence type="ECO:0000313" key="6">
    <source>
        <dbReference type="Proteomes" id="UP000176939"/>
    </source>
</evidence>
<keyword evidence="2 3" id="KW-0694">RNA-binding</keyword>
<dbReference type="GO" id="GO:0003723">
    <property type="term" value="F:RNA binding"/>
    <property type="evidence" value="ECO:0007669"/>
    <property type="project" value="UniProtKB-UniRule"/>
</dbReference>
<name>A0A1F7X3T8_9BACT</name>
<dbReference type="HAMAP" id="MF_00023">
    <property type="entry name" value="SmpB"/>
    <property type="match status" value="1"/>
</dbReference>
<dbReference type="NCBIfam" id="NF003843">
    <property type="entry name" value="PRK05422.1"/>
    <property type="match status" value="1"/>
</dbReference>
<evidence type="ECO:0000256" key="1">
    <source>
        <dbReference type="ARBA" id="ARBA00022490"/>
    </source>
</evidence>
<evidence type="ECO:0000256" key="3">
    <source>
        <dbReference type="HAMAP-Rule" id="MF_00023"/>
    </source>
</evidence>
<dbReference type="NCBIfam" id="TIGR00086">
    <property type="entry name" value="smpB"/>
    <property type="match status" value="1"/>
</dbReference>
<dbReference type="EMBL" id="MGFQ01000019">
    <property type="protein sequence ID" value="OGM09764.1"/>
    <property type="molecule type" value="Genomic_DNA"/>
</dbReference>
<organism evidence="5 6">
    <name type="scientific">Candidatus Woesebacteria bacterium RBG_13_36_22</name>
    <dbReference type="NCBI Taxonomy" id="1802478"/>
    <lineage>
        <taxon>Bacteria</taxon>
        <taxon>Candidatus Woeseibacteriota</taxon>
    </lineage>
</organism>
<dbReference type="PANTHER" id="PTHR30308">
    <property type="entry name" value="TMRNA-BINDING COMPONENT OF TRANS-TRANSLATION TAGGING COMPLEX"/>
    <property type="match status" value="1"/>
</dbReference>
<dbReference type="GO" id="GO:0070930">
    <property type="term" value="P:trans-translation-dependent protein tagging"/>
    <property type="evidence" value="ECO:0007669"/>
    <property type="project" value="TreeGrafter"/>
</dbReference>
<dbReference type="SUPFAM" id="SSF74982">
    <property type="entry name" value="Small protein B (SmpB)"/>
    <property type="match status" value="1"/>
</dbReference>
<feature type="coiled-coil region" evidence="4">
    <location>
        <begin position="105"/>
        <end position="132"/>
    </location>
</feature>
<comment type="similarity">
    <text evidence="3">Belongs to the SmpB family.</text>
</comment>
<comment type="caution">
    <text evidence="5">The sequence shown here is derived from an EMBL/GenBank/DDBJ whole genome shotgun (WGS) entry which is preliminary data.</text>
</comment>
<accession>A0A1F7X3T8</accession>
<dbReference type="InterPro" id="IPR023620">
    <property type="entry name" value="SmpB"/>
</dbReference>
<protein>
    <recommendedName>
        <fullName evidence="3">SsrA-binding protein</fullName>
    </recommendedName>
    <alternativeName>
        <fullName evidence="3">Small protein B</fullName>
    </alternativeName>
</protein>
<dbReference type="GO" id="GO:0005829">
    <property type="term" value="C:cytosol"/>
    <property type="evidence" value="ECO:0007669"/>
    <property type="project" value="TreeGrafter"/>
</dbReference>
<evidence type="ECO:0000256" key="2">
    <source>
        <dbReference type="ARBA" id="ARBA00022884"/>
    </source>
</evidence>
<evidence type="ECO:0000313" key="5">
    <source>
        <dbReference type="EMBL" id="OGM09764.1"/>
    </source>
</evidence>
<dbReference type="PANTHER" id="PTHR30308:SF2">
    <property type="entry name" value="SSRA-BINDING PROTEIN"/>
    <property type="match status" value="1"/>
</dbReference>
<dbReference type="AlphaFoldDB" id="A0A1F7X3T8"/>
<dbReference type="Gene3D" id="2.40.280.10">
    <property type="match status" value="1"/>
</dbReference>
<keyword evidence="1 3" id="KW-0963">Cytoplasm</keyword>
<dbReference type="InterPro" id="IPR000037">
    <property type="entry name" value="SsrA-bd_prot"/>
</dbReference>
<evidence type="ECO:0000256" key="4">
    <source>
        <dbReference type="SAM" id="Coils"/>
    </source>
</evidence>
<sequence>MKIVNKKAKFNYRLLESIEAGIQLTGDETKSIRGGFLDLGNSYAKIINNEVYLINANIPIRGKSENQTRSRKLLLHKDEIISIDSKIKAKKLTLVPVSLYTKGRLIKVKLALAKAKREYEKKEALRKKDIEREIEQELKAKY</sequence>
<keyword evidence="4" id="KW-0175">Coiled coil</keyword>
<reference evidence="5 6" key="1">
    <citation type="journal article" date="2016" name="Nat. Commun.">
        <title>Thousands of microbial genomes shed light on interconnected biogeochemical processes in an aquifer system.</title>
        <authorList>
            <person name="Anantharaman K."/>
            <person name="Brown C.T."/>
            <person name="Hug L.A."/>
            <person name="Sharon I."/>
            <person name="Castelle C.J."/>
            <person name="Probst A.J."/>
            <person name="Thomas B.C."/>
            <person name="Singh A."/>
            <person name="Wilkins M.J."/>
            <person name="Karaoz U."/>
            <person name="Brodie E.L."/>
            <person name="Williams K.H."/>
            <person name="Hubbard S.S."/>
            <person name="Banfield J.F."/>
        </authorList>
    </citation>
    <scope>NUCLEOTIDE SEQUENCE [LARGE SCALE GENOMIC DNA]</scope>
</reference>
<dbReference type="CDD" id="cd09294">
    <property type="entry name" value="SmpB"/>
    <property type="match status" value="1"/>
</dbReference>
<dbReference type="Proteomes" id="UP000176939">
    <property type="component" value="Unassembled WGS sequence"/>
</dbReference>